<dbReference type="InterPro" id="IPR041586">
    <property type="entry name" value="PsrA_TetR_C"/>
</dbReference>
<dbReference type="AlphaFoldDB" id="A0A1X7AKH9"/>
<protein>
    <submittedName>
        <fullName evidence="4">Putative HTH-type transcriptional regulator YttP</fullName>
    </submittedName>
</protein>
<gene>
    <name evidence="4" type="primary">yttP</name>
    <name evidence="4" type="ORF">EHSB41UT_02546</name>
</gene>
<dbReference type="InterPro" id="IPR009057">
    <property type="entry name" value="Homeodomain-like_sf"/>
</dbReference>
<evidence type="ECO:0000256" key="2">
    <source>
        <dbReference type="PROSITE-ProRule" id="PRU00335"/>
    </source>
</evidence>
<dbReference type="RefSeq" id="WP_087110426.1">
    <property type="nucleotide sequence ID" value="NZ_CBCSCN010000003.1"/>
</dbReference>
<dbReference type="PRINTS" id="PR00455">
    <property type="entry name" value="HTHTETR"/>
</dbReference>
<dbReference type="InterPro" id="IPR050109">
    <property type="entry name" value="HTH-type_TetR-like_transc_reg"/>
</dbReference>
<dbReference type="InterPro" id="IPR001647">
    <property type="entry name" value="HTH_TetR"/>
</dbReference>
<evidence type="ECO:0000259" key="3">
    <source>
        <dbReference type="PROSITE" id="PS50977"/>
    </source>
</evidence>
<name>A0A1X7AKH9_9GAMM</name>
<dbReference type="PROSITE" id="PS01081">
    <property type="entry name" value="HTH_TETR_1"/>
    <property type="match status" value="1"/>
</dbReference>
<dbReference type="InterPro" id="IPR023772">
    <property type="entry name" value="DNA-bd_HTH_TetR-type_CS"/>
</dbReference>
<organism evidence="4 5">
    <name type="scientific">Parendozoicomonas haliclonae</name>
    <dbReference type="NCBI Taxonomy" id="1960125"/>
    <lineage>
        <taxon>Bacteria</taxon>
        <taxon>Pseudomonadati</taxon>
        <taxon>Pseudomonadota</taxon>
        <taxon>Gammaproteobacteria</taxon>
        <taxon>Oceanospirillales</taxon>
        <taxon>Endozoicomonadaceae</taxon>
        <taxon>Parendozoicomonas</taxon>
    </lineage>
</organism>
<dbReference type="GO" id="GO:0000976">
    <property type="term" value="F:transcription cis-regulatory region binding"/>
    <property type="evidence" value="ECO:0007669"/>
    <property type="project" value="TreeGrafter"/>
</dbReference>
<proteinExistence type="predicted"/>
<accession>A0A1X7AKH9</accession>
<evidence type="ECO:0000256" key="1">
    <source>
        <dbReference type="ARBA" id="ARBA00023125"/>
    </source>
</evidence>
<evidence type="ECO:0000313" key="4">
    <source>
        <dbReference type="EMBL" id="SMA47759.1"/>
    </source>
</evidence>
<dbReference type="PANTHER" id="PTHR30055">
    <property type="entry name" value="HTH-TYPE TRANSCRIPTIONAL REGULATOR RUTR"/>
    <property type="match status" value="1"/>
</dbReference>
<dbReference type="Gene3D" id="1.10.357.10">
    <property type="entry name" value="Tetracycline Repressor, domain 2"/>
    <property type="match status" value="1"/>
</dbReference>
<dbReference type="InterPro" id="IPR036271">
    <property type="entry name" value="Tet_transcr_reg_TetR-rel_C_sf"/>
</dbReference>
<feature type="DNA-binding region" description="H-T-H motif" evidence="2">
    <location>
        <begin position="27"/>
        <end position="46"/>
    </location>
</feature>
<keyword evidence="5" id="KW-1185">Reference proteome</keyword>
<sequence length="217" mass="24589">MAHNDTVERILDAAEILFAEKGFAETSLRSITSRANVNLAAVNYHFGSKKVLIQAVFTRFLDPFAEGLSKTLDDIEAAGKEPELEALIALLFKEVLKVKPRGQNDIKIFMRLLAIAYAQAQGHLRKHLQNIYGTVFRRYLKLVMVAAPDLPLYELYWRINFMMGSVIFTLSDFDTLDAIGQAEHQQKASMEQTMMRLVPFLVSGMQAPRPEDMPERP</sequence>
<dbReference type="EMBL" id="FWPT01000005">
    <property type="protein sequence ID" value="SMA47759.1"/>
    <property type="molecule type" value="Genomic_DNA"/>
</dbReference>
<dbReference type="GO" id="GO:0003700">
    <property type="term" value="F:DNA-binding transcription factor activity"/>
    <property type="evidence" value="ECO:0007669"/>
    <property type="project" value="TreeGrafter"/>
</dbReference>
<dbReference type="PROSITE" id="PS50977">
    <property type="entry name" value="HTH_TETR_2"/>
    <property type="match status" value="1"/>
</dbReference>
<dbReference type="OrthoDB" id="2356263at2"/>
<dbReference type="PANTHER" id="PTHR30055:SF235">
    <property type="entry name" value="TRANSCRIPTIONAL REGULATORY PROTEIN"/>
    <property type="match status" value="1"/>
</dbReference>
<dbReference type="SUPFAM" id="SSF48498">
    <property type="entry name" value="Tetracyclin repressor-like, C-terminal domain"/>
    <property type="match status" value="1"/>
</dbReference>
<feature type="domain" description="HTH tetR-type" evidence="3">
    <location>
        <begin position="4"/>
        <end position="64"/>
    </location>
</feature>
<evidence type="ECO:0000313" key="5">
    <source>
        <dbReference type="Proteomes" id="UP000196573"/>
    </source>
</evidence>
<dbReference type="Pfam" id="PF00440">
    <property type="entry name" value="TetR_N"/>
    <property type="match status" value="1"/>
</dbReference>
<dbReference type="Proteomes" id="UP000196573">
    <property type="component" value="Unassembled WGS sequence"/>
</dbReference>
<dbReference type="Pfam" id="PF17939">
    <property type="entry name" value="TetR_C_30"/>
    <property type="match status" value="1"/>
</dbReference>
<keyword evidence="1 2" id="KW-0238">DNA-binding</keyword>
<reference evidence="4 5" key="1">
    <citation type="submission" date="2017-03" db="EMBL/GenBank/DDBJ databases">
        <authorList>
            <person name="Afonso C.L."/>
            <person name="Miller P.J."/>
            <person name="Scott M.A."/>
            <person name="Spackman E."/>
            <person name="Goraichik I."/>
            <person name="Dimitrov K.M."/>
            <person name="Suarez D.L."/>
            <person name="Swayne D.E."/>
        </authorList>
    </citation>
    <scope>NUCLEOTIDE SEQUENCE [LARGE SCALE GENOMIC DNA]</scope>
    <source>
        <strain evidence="4">SB41UT1</strain>
    </source>
</reference>
<dbReference type="SUPFAM" id="SSF46689">
    <property type="entry name" value="Homeodomain-like"/>
    <property type="match status" value="1"/>
</dbReference>